<evidence type="ECO:0000313" key="3">
    <source>
        <dbReference type="Proteomes" id="UP000295636"/>
    </source>
</evidence>
<comment type="caution">
    <text evidence="2">The sequence shown here is derived from an EMBL/GenBank/DDBJ whole genome shotgun (WGS) entry which is preliminary data.</text>
</comment>
<feature type="domain" description="Serine aminopeptidase S33" evidence="1">
    <location>
        <begin position="23"/>
        <end position="67"/>
    </location>
</feature>
<sequence length="94" mass="10641">MHVSLDHLFDELMTFDFAKLGLRFELPFFVFHGDADIITPPATAKAFFDEIEAPRKHFALIKNAGHLACFARPDQFLSELIERVRPLALAPSSL</sequence>
<dbReference type="Pfam" id="PF12146">
    <property type="entry name" value="Hydrolase_4"/>
    <property type="match status" value="1"/>
</dbReference>
<dbReference type="InterPro" id="IPR022742">
    <property type="entry name" value="Hydrolase_4"/>
</dbReference>
<protein>
    <submittedName>
        <fullName evidence="2">Alpha/beta hydrolase</fullName>
    </submittedName>
</protein>
<dbReference type="GO" id="GO:0016787">
    <property type="term" value="F:hydrolase activity"/>
    <property type="evidence" value="ECO:0007669"/>
    <property type="project" value="UniProtKB-KW"/>
</dbReference>
<name>A0A4R5KH06_9BACL</name>
<dbReference type="AlphaFoldDB" id="A0A4R5KH06"/>
<keyword evidence="2" id="KW-0378">Hydrolase</keyword>
<evidence type="ECO:0000259" key="1">
    <source>
        <dbReference type="Pfam" id="PF12146"/>
    </source>
</evidence>
<dbReference type="OrthoDB" id="53505at2"/>
<dbReference type="InterPro" id="IPR029058">
    <property type="entry name" value="AB_hydrolase_fold"/>
</dbReference>
<dbReference type="SUPFAM" id="SSF53474">
    <property type="entry name" value="alpha/beta-Hydrolases"/>
    <property type="match status" value="1"/>
</dbReference>
<proteinExistence type="predicted"/>
<gene>
    <name evidence="2" type="ORF">E1757_22275</name>
</gene>
<dbReference type="Gene3D" id="3.40.50.1820">
    <property type="entry name" value="alpha/beta hydrolase"/>
    <property type="match status" value="1"/>
</dbReference>
<evidence type="ECO:0000313" key="2">
    <source>
        <dbReference type="EMBL" id="TDF94691.1"/>
    </source>
</evidence>
<keyword evidence="3" id="KW-1185">Reference proteome</keyword>
<dbReference type="Proteomes" id="UP000295636">
    <property type="component" value="Unassembled WGS sequence"/>
</dbReference>
<accession>A0A4R5KH06</accession>
<organism evidence="2 3">
    <name type="scientific">Paenibacillus piri</name>
    <dbReference type="NCBI Taxonomy" id="2547395"/>
    <lineage>
        <taxon>Bacteria</taxon>
        <taxon>Bacillati</taxon>
        <taxon>Bacillota</taxon>
        <taxon>Bacilli</taxon>
        <taxon>Bacillales</taxon>
        <taxon>Paenibacillaceae</taxon>
        <taxon>Paenibacillus</taxon>
    </lineage>
</organism>
<reference evidence="2 3" key="1">
    <citation type="submission" date="2019-03" db="EMBL/GenBank/DDBJ databases">
        <title>This is whole genome sequence of Paenibacillus sp MS74 strain.</title>
        <authorList>
            <person name="Trinh H.N."/>
        </authorList>
    </citation>
    <scope>NUCLEOTIDE SEQUENCE [LARGE SCALE GENOMIC DNA]</scope>
    <source>
        <strain evidence="2 3">MS74</strain>
    </source>
</reference>
<dbReference type="EMBL" id="SMRT01000012">
    <property type="protein sequence ID" value="TDF94691.1"/>
    <property type="molecule type" value="Genomic_DNA"/>
</dbReference>